<dbReference type="SUPFAM" id="SSF52374">
    <property type="entry name" value="Nucleotidylyl transferase"/>
    <property type="match status" value="1"/>
</dbReference>
<dbReference type="InterPro" id="IPR014729">
    <property type="entry name" value="Rossmann-like_a/b/a_fold"/>
</dbReference>
<dbReference type="FunCoup" id="A0A3N4KIE7">
    <property type="interactions" value="44"/>
</dbReference>
<dbReference type="EMBL" id="ML119144">
    <property type="protein sequence ID" value="RPB10323.1"/>
    <property type="molecule type" value="Genomic_DNA"/>
</dbReference>
<sequence length="315" mass="33648">MTSASPASADTPSTPAAMTTLLPSFRATLRAFTASPATAFQHIRSTTAAPLSAAKQLFVLDSSFNPPTKAHFRIALSAFNDSTATTTNTTAGSAAAAAAAEKRLLLLLATNNADKAPKPAPFDDRLAMMTLLSSEVSALSSTCTSPTTPAAVDVALTKHARFLDKASALRSEYTGAHEFVFLTGFDTLVRIFDPRYYPEAEHRLDGLSAFFERGVVWCMFREGEGYGGRREQEAWLDGLRGGKLEGVGGRREWAGRVRFIENDAGEVVSSTKVREAVKGGNGEVLEALLTKSVREYVLERGLYLDDGGGGAGFDH</sequence>
<dbReference type="GO" id="GO:0005634">
    <property type="term" value="C:nucleus"/>
    <property type="evidence" value="ECO:0007669"/>
    <property type="project" value="TreeGrafter"/>
</dbReference>
<gene>
    <name evidence="1" type="ORF">P167DRAFT_576475</name>
</gene>
<keyword evidence="1" id="KW-0808">Transferase</keyword>
<dbReference type="PANTHER" id="PTHR31285">
    <property type="entry name" value="NICOTINAMIDE MONONUCLEOTIDE ADENYLYLTRANSFERASE"/>
    <property type="match status" value="1"/>
</dbReference>
<evidence type="ECO:0000313" key="1">
    <source>
        <dbReference type="EMBL" id="RPB10323.1"/>
    </source>
</evidence>
<accession>A0A3N4KIE7</accession>
<dbReference type="Proteomes" id="UP000277580">
    <property type="component" value="Unassembled WGS sequence"/>
</dbReference>
<name>A0A3N4KIE7_9PEZI</name>
<dbReference type="AlphaFoldDB" id="A0A3N4KIE7"/>
<proteinExistence type="predicted"/>
<evidence type="ECO:0000313" key="2">
    <source>
        <dbReference type="Proteomes" id="UP000277580"/>
    </source>
</evidence>
<dbReference type="GO" id="GO:0016887">
    <property type="term" value="F:ATP hydrolysis activity"/>
    <property type="evidence" value="ECO:0007669"/>
    <property type="project" value="TreeGrafter"/>
</dbReference>
<dbReference type="STRING" id="1392247.A0A3N4KIE7"/>
<reference evidence="1 2" key="1">
    <citation type="journal article" date="2018" name="Nat. Ecol. Evol.">
        <title>Pezizomycetes genomes reveal the molecular basis of ectomycorrhizal truffle lifestyle.</title>
        <authorList>
            <person name="Murat C."/>
            <person name="Payen T."/>
            <person name="Noel B."/>
            <person name="Kuo A."/>
            <person name="Morin E."/>
            <person name="Chen J."/>
            <person name="Kohler A."/>
            <person name="Krizsan K."/>
            <person name="Balestrini R."/>
            <person name="Da Silva C."/>
            <person name="Montanini B."/>
            <person name="Hainaut M."/>
            <person name="Levati E."/>
            <person name="Barry K.W."/>
            <person name="Belfiori B."/>
            <person name="Cichocki N."/>
            <person name="Clum A."/>
            <person name="Dockter R.B."/>
            <person name="Fauchery L."/>
            <person name="Guy J."/>
            <person name="Iotti M."/>
            <person name="Le Tacon F."/>
            <person name="Lindquist E.A."/>
            <person name="Lipzen A."/>
            <person name="Malagnac F."/>
            <person name="Mello A."/>
            <person name="Molinier V."/>
            <person name="Miyauchi S."/>
            <person name="Poulain J."/>
            <person name="Riccioni C."/>
            <person name="Rubini A."/>
            <person name="Sitrit Y."/>
            <person name="Splivallo R."/>
            <person name="Traeger S."/>
            <person name="Wang M."/>
            <person name="Zifcakova L."/>
            <person name="Wipf D."/>
            <person name="Zambonelli A."/>
            <person name="Paolocci F."/>
            <person name="Nowrousian M."/>
            <person name="Ottonello S."/>
            <person name="Baldrian P."/>
            <person name="Spatafora J.W."/>
            <person name="Henrissat B."/>
            <person name="Nagy L.G."/>
            <person name="Aury J.M."/>
            <person name="Wincker P."/>
            <person name="Grigoriev I.V."/>
            <person name="Bonfante P."/>
            <person name="Martin F.M."/>
        </authorList>
    </citation>
    <scope>NUCLEOTIDE SEQUENCE [LARGE SCALE GENOMIC DNA]</scope>
    <source>
        <strain evidence="1 2">CCBAS932</strain>
    </source>
</reference>
<dbReference type="InParanoid" id="A0A3N4KIE7"/>
<organism evidence="1 2">
    <name type="scientific">Morchella conica CCBAS932</name>
    <dbReference type="NCBI Taxonomy" id="1392247"/>
    <lineage>
        <taxon>Eukaryota</taxon>
        <taxon>Fungi</taxon>
        <taxon>Dikarya</taxon>
        <taxon>Ascomycota</taxon>
        <taxon>Pezizomycotina</taxon>
        <taxon>Pezizomycetes</taxon>
        <taxon>Pezizales</taxon>
        <taxon>Morchellaceae</taxon>
        <taxon>Morchella</taxon>
    </lineage>
</organism>
<keyword evidence="2" id="KW-1185">Reference proteome</keyword>
<dbReference type="GO" id="GO:0005737">
    <property type="term" value="C:cytoplasm"/>
    <property type="evidence" value="ECO:0007669"/>
    <property type="project" value="TreeGrafter"/>
</dbReference>
<dbReference type="PANTHER" id="PTHR31285:SF0">
    <property type="entry name" value="NICOTINAMIDE MONONUCLEOTIDE ADENYLYLTRANSFERASE"/>
    <property type="match status" value="1"/>
</dbReference>
<dbReference type="OrthoDB" id="5591297at2759"/>
<dbReference type="GO" id="GO:0000309">
    <property type="term" value="F:nicotinamide-nucleotide adenylyltransferase activity"/>
    <property type="evidence" value="ECO:0007669"/>
    <property type="project" value="TreeGrafter"/>
</dbReference>
<protein>
    <submittedName>
        <fullName evidence="1">Nucleotidylyl transferase</fullName>
    </submittedName>
</protein>
<dbReference type="Gene3D" id="3.40.50.620">
    <property type="entry name" value="HUPs"/>
    <property type="match status" value="1"/>
</dbReference>